<keyword evidence="2" id="KW-1185">Reference proteome</keyword>
<name>A0A3M6QYU8_9BURK</name>
<comment type="caution">
    <text evidence="1">The sequence shown here is derived from an EMBL/GenBank/DDBJ whole genome shotgun (WGS) entry which is preliminary data.</text>
</comment>
<dbReference type="EMBL" id="RDQO01000001">
    <property type="protein sequence ID" value="RMX08197.1"/>
    <property type="molecule type" value="Genomic_DNA"/>
</dbReference>
<gene>
    <name evidence="1" type="ORF">D8I35_03530</name>
</gene>
<protein>
    <submittedName>
        <fullName evidence="1">XRE family transcriptional regulator</fullName>
    </submittedName>
</protein>
<dbReference type="InterPro" id="IPR010982">
    <property type="entry name" value="Lambda_DNA-bd_dom_sf"/>
</dbReference>
<proteinExistence type="predicted"/>
<organism evidence="1 2">
    <name type="scientific">Corticibacter populi</name>
    <dbReference type="NCBI Taxonomy" id="1550736"/>
    <lineage>
        <taxon>Bacteria</taxon>
        <taxon>Pseudomonadati</taxon>
        <taxon>Pseudomonadota</taxon>
        <taxon>Betaproteobacteria</taxon>
        <taxon>Burkholderiales</taxon>
        <taxon>Comamonadaceae</taxon>
        <taxon>Corticibacter</taxon>
    </lineage>
</organism>
<dbReference type="GO" id="GO:0003677">
    <property type="term" value="F:DNA binding"/>
    <property type="evidence" value="ECO:0007669"/>
    <property type="project" value="InterPro"/>
</dbReference>
<dbReference type="Gene3D" id="1.10.260.40">
    <property type="entry name" value="lambda repressor-like DNA-binding domains"/>
    <property type="match status" value="1"/>
</dbReference>
<evidence type="ECO:0000313" key="2">
    <source>
        <dbReference type="Proteomes" id="UP000278006"/>
    </source>
</evidence>
<dbReference type="AlphaFoldDB" id="A0A3M6QYU8"/>
<dbReference type="RefSeq" id="WP_122226320.1">
    <property type="nucleotide sequence ID" value="NZ_RDQO01000001.1"/>
</dbReference>
<evidence type="ECO:0000313" key="1">
    <source>
        <dbReference type="EMBL" id="RMX08197.1"/>
    </source>
</evidence>
<accession>A0A3M6QYU8</accession>
<dbReference type="OrthoDB" id="8908239at2"/>
<reference evidence="1 2" key="1">
    <citation type="submission" date="2018-10" db="EMBL/GenBank/DDBJ databases">
        <title>Draft genome of Cortibacter populi DSM10536.</title>
        <authorList>
            <person name="Bernier A.-M."/>
            <person name="Bernard K."/>
        </authorList>
    </citation>
    <scope>NUCLEOTIDE SEQUENCE [LARGE SCALE GENOMIC DNA]</scope>
    <source>
        <strain evidence="1 2">DSM 105136</strain>
    </source>
</reference>
<dbReference type="SUPFAM" id="SSF47413">
    <property type="entry name" value="lambda repressor-like DNA-binding domains"/>
    <property type="match status" value="1"/>
</dbReference>
<dbReference type="Pfam" id="PF13560">
    <property type="entry name" value="HTH_31"/>
    <property type="match status" value="1"/>
</dbReference>
<sequence length="91" mass="10112">MTPSPALPIRTKEDLGRMIRQLRLGDGIRATDLSSKSGRSRDLLHRLESGRDVTTGALLDVLSSMGYAIRIEKAGLPTLDEMRQRFADEDD</sequence>
<dbReference type="Proteomes" id="UP000278006">
    <property type="component" value="Unassembled WGS sequence"/>
</dbReference>